<dbReference type="GO" id="GO:0016301">
    <property type="term" value="F:kinase activity"/>
    <property type="evidence" value="ECO:0007669"/>
    <property type="project" value="UniProtKB-KW"/>
</dbReference>
<dbReference type="SMART" id="SM00387">
    <property type="entry name" value="HATPase_c"/>
    <property type="match status" value="1"/>
</dbReference>
<dbReference type="InterPro" id="IPR003018">
    <property type="entry name" value="GAF"/>
</dbReference>
<dbReference type="Gene3D" id="3.30.450.20">
    <property type="entry name" value="PAS domain"/>
    <property type="match status" value="1"/>
</dbReference>
<keyword evidence="6 10" id="KW-0418">Kinase</keyword>
<keyword evidence="8" id="KW-0472">Membrane</keyword>
<keyword evidence="3" id="KW-0597">Phosphoprotein</keyword>
<protein>
    <recommendedName>
        <fullName evidence="2">histidine kinase</fullName>
        <ecNumber evidence="2">2.7.13.3</ecNumber>
    </recommendedName>
</protein>
<evidence type="ECO:0000256" key="5">
    <source>
        <dbReference type="ARBA" id="ARBA00022741"/>
    </source>
</evidence>
<keyword evidence="8" id="KW-1133">Transmembrane helix</keyword>
<keyword evidence="11" id="KW-1185">Reference proteome</keyword>
<dbReference type="InterPro" id="IPR011495">
    <property type="entry name" value="Sig_transdc_His_kin_sub2_dim/P"/>
</dbReference>
<evidence type="ECO:0000259" key="9">
    <source>
        <dbReference type="PROSITE" id="PS50109"/>
    </source>
</evidence>
<dbReference type="SMART" id="SM00065">
    <property type="entry name" value="GAF"/>
    <property type="match status" value="1"/>
</dbReference>
<dbReference type="Pfam" id="PF02518">
    <property type="entry name" value="HATPase_c"/>
    <property type="match status" value="1"/>
</dbReference>
<dbReference type="Gene3D" id="3.30.565.10">
    <property type="entry name" value="Histidine kinase-like ATPase, C-terminal domain"/>
    <property type="match status" value="1"/>
</dbReference>
<keyword evidence="4" id="KW-0808">Transferase</keyword>
<dbReference type="SUPFAM" id="SSF55781">
    <property type="entry name" value="GAF domain-like"/>
    <property type="match status" value="1"/>
</dbReference>
<evidence type="ECO:0000256" key="3">
    <source>
        <dbReference type="ARBA" id="ARBA00022553"/>
    </source>
</evidence>
<dbReference type="InterPro" id="IPR004358">
    <property type="entry name" value="Sig_transdc_His_kin-like_C"/>
</dbReference>
<dbReference type="PANTHER" id="PTHR41523:SF8">
    <property type="entry name" value="ETHYLENE RESPONSE SENSOR PROTEIN"/>
    <property type="match status" value="1"/>
</dbReference>
<proteinExistence type="predicted"/>
<dbReference type="Proteomes" id="UP001369958">
    <property type="component" value="Plasmid unnamed"/>
</dbReference>
<sequence>MPNREQYIERQKALGDFGELALRSDHLLEVLSQACHLVGRALGTNLAKILEITPGGDQVLVKAGVGWEPGIVGSTRFPFGDKTAEGQAIEQRRPITTTNIATDTKYERPKFMRNAGVVATINVPILLPGAIVYGLLQVDSLEERDFSQEDIDFVRTYAMFLGPVIDRLHKVHSLQESLSKNQRLLRELEHRIKNNIGAIGSLVRTKVREANSDETREALKVVEARVETLRLVHEQLYATDAFESLCMREYVSKLVEGLRNLHEEAVKGVSLSIDIDDVGLATDTAMPLGLIVNEFVTNSFKYAFDDDDGQGEIAIRITRTEGGNLLLHLSDNGTGLPEDSATSHKGTGMQLIEGLARQIGGEPRFTSSGAGTILEMEFPDS</sequence>
<accession>A0ABZ2I4P2</accession>
<dbReference type="Pfam" id="PF01590">
    <property type="entry name" value="GAF"/>
    <property type="match status" value="1"/>
</dbReference>
<keyword evidence="10" id="KW-0614">Plasmid</keyword>
<dbReference type="EC" id="2.7.13.3" evidence="2"/>
<dbReference type="PRINTS" id="PR00344">
    <property type="entry name" value="BCTRLSENSOR"/>
</dbReference>
<dbReference type="InterPro" id="IPR003594">
    <property type="entry name" value="HATPase_dom"/>
</dbReference>
<reference evidence="10 11" key="1">
    <citation type="submission" date="2024-02" db="EMBL/GenBank/DDBJ databases">
        <title>Complete genome sequence of Pelagibacterium nitratireducens ZH15.</title>
        <authorList>
            <person name="Zhao L.H."/>
        </authorList>
    </citation>
    <scope>NUCLEOTIDE SEQUENCE [LARGE SCALE GENOMIC DNA]</scope>
    <source>
        <strain evidence="10 11">ZH15</strain>
        <plasmid evidence="10 11">unnamed</plasmid>
    </source>
</reference>
<name>A0ABZ2I4P2_9HYPH</name>
<dbReference type="PROSITE" id="PS50109">
    <property type="entry name" value="HIS_KIN"/>
    <property type="match status" value="1"/>
</dbReference>
<feature type="transmembrane region" description="Helical" evidence="8">
    <location>
        <begin position="115"/>
        <end position="136"/>
    </location>
</feature>
<keyword evidence="5" id="KW-0547">Nucleotide-binding</keyword>
<evidence type="ECO:0000256" key="2">
    <source>
        <dbReference type="ARBA" id="ARBA00012438"/>
    </source>
</evidence>
<organism evidence="10 11">
    <name type="scientific">Pelagibacterium nitratireducens</name>
    <dbReference type="NCBI Taxonomy" id="1046114"/>
    <lineage>
        <taxon>Bacteria</taxon>
        <taxon>Pseudomonadati</taxon>
        <taxon>Pseudomonadota</taxon>
        <taxon>Alphaproteobacteria</taxon>
        <taxon>Hyphomicrobiales</taxon>
        <taxon>Devosiaceae</taxon>
        <taxon>Pelagibacterium</taxon>
    </lineage>
</organism>
<dbReference type="Gene3D" id="3.30.450.40">
    <property type="match status" value="1"/>
</dbReference>
<evidence type="ECO:0000313" key="10">
    <source>
        <dbReference type="EMBL" id="WWT34833.1"/>
    </source>
</evidence>
<gene>
    <name evidence="10" type="ORF">V6617_18220</name>
</gene>
<feature type="domain" description="Histidine kinase" evidence="9">
    <location>
        <begin position="187"/>
        <end position="381"/>
    </location>
</feature>
<dbReference type="InterPro" id="IPR005467">
    <property type="entry name" value="His_kinase_dom"/>
</dbReference>
<evidence type="ECO:0000256" key="1">
    <source>
        <dbReference type="ARBA" id="ARBA00000085"/>
    </source>
</evidence>
<keyword evidence="8" id="KW-0812">Transmembrane</keyword>
<dbReference type="InterPro" id="IPR036890">
    <property type="entry name" value="HATPase_C_sf"/>
</dbReference>
<dbReference type="SUPFAM" id="SSF55874">
    <property type="entry name" value="ATPase domain of HSP90 chaperone/DNA topoisomerase II/histidine kinase"/>
    <property type="match status" value="1"/>
</dbReference>
<comment type="catalytic activity">
    <reaction evidence="1">
        <text>ATP + protein L-histidine = ADP + protein N-phospho-L-histidine.</text>
        <dbReference type="EC" id="2.7.13.3"/>
    </reaction>
</comment>
<evidence type="ECO:0000256" key="8">
    <source>
        <dbReference type="SAM" id="Phobius"/>
    </source>
</evidence>
<evidence type="ECO:0000256" key="4">
    <source>
        <dbReference type="ARBA" id="ARBA00022679"/>
    </source>
</evidence>
<geneLocation type="plasmid" evidence="10 11">
    <name>unnamed</name>
</geneLocation>
<keyword evidence="7" id="KW-0067">ATP-binding</keyword>
<evidence type="ECO:0000313" key="11">
    <source>
        <dbReference type="Proteomes" id="UP001369958"/>
    </source>
</evidence>
<evidence type="ECO:0000256" key="7">
    <source>
        <dbReference type="ARBA" id="ARBA00022840"/>
    </source>
</evidence>
<dbReference type="RefSeq" id="WP_338610957.1">
    <property type="nucleotide sequence ID" value="NZ_CP146276.1"/>
</dbReference>
<evidence type="ECO:0000256" key="6">
    <source>
        <dbReference type="ARBA" id="ARBA00022777"/>
    </source>
</evidence>
<dbReference type="Pfam" id="PF07568">
    <property type="entry name" value="HisKA_2"/>
    <property type="match status" value="1"/>
</dbReference>
<dbReference type="EMBL" id="CP146276">
    <property type="protein sequence ID" value="WWT34833.1"/>
    <property type="molecule type" value="Genomic_DNA"/>
</dbReference>
<dbReference type="PANTHER" id="PTHR41523">
    <property type="entry name" value="TWO-COMPONENT SYSTEM SENSOR PROTEIN"/>
    <property type="match status" value="1"/>
</dbReference>
<dbReference type="InterPro" id="IPR029016">
    <property type="entry name" value="GAF-like_dom_sf"/>
</dbReference>